<dbReference type="GO" id="GO:0004190">
    <property type="term" value="F:aspartic-type endopeptidase activity"/>
    <property type="evidence" value="ECO:0007669"/>
    <property type="project" value="UniProtKB-KW"/>
</dbReference>
<name>A0A365HAG1_9ACTN</name>
<comment type="caution">
    <text evidence="6">The sequence shown here is derived from an EMBL/GenBank/DDBJ whole genome shotgun (WGS) entry which is preliminary data.</text>
</comment>
<dbReference type="PRINTS" id="PR00446">
    <property type="entry name" value="HYDRGNUPTAKE"/>
</dbReference>
<keyword evidence="2 6" id="KW-0645">Protease</keyword>
<sequence length="222" mass="23124">MPGHRFFFSPAEVEPVADDGPRILVAGIGNVFLGDDGFGVEVVREMARRPQPPGVDVVDFGIRGMDLLYALQRDYDAVVFVDAAPRGEPPGTVSLLEPDHPAAGNAASMETHGMDPVAVLRLAREICRIPARALVVACEPGALPGEASGDVVVGLSEPVRAAVPAAARLVESLLDELRRNRDGNEDAHGDGAGRAGHGGGDRRPVAGDPAVHEDAADVSHDA</sequence>
<dbReference type="OrthoDB" id="3828930at2"/>
<dbReference type="NCBIfam" id="TIGR00072">
    <property type="entry name" value="hydrog_prot"/>
    <property type="match status" value="1"/>
</dbReference>
<evidence type="ECO:0000313" key="6">
    <source>
        <dbReference type="EMBL" id="RAY16002.1"/>
    </source>
</evidence>
<dbReference type="Gene3D" id="3.40.50.1450">
    <property type="entry name" value="HybD-like"/>
    <property type="match status" value="1"/>
</dbReference>
<gene>
    <name evidence="6" type="ORF">DPM19_07945</name>
</gene>
<dbReference type="PANTHER" id="PTHR30302">
    <property type="entry name" value="HYDROGENASE 1 MATURATION PROTEASE"/>
    <property type="match status" value="1"/>
</dbReference>
<evidence type="ECO:0000256" key="3">
    <source>
        <dbReference type="ARBA" id="ARBA00022750"/>
    </source>
</evidence>
<dbReference type="InterPro" id="IPR000671">
    <property type="entry name" value="Peptidase_A31"/>
</dbReference>
<feature type="compositionally biased region" description="Basic and acidic residues" evidence="5">
    <location>
        <begin position="199"/>
        <end position="222"/>
    </location>
</feature>
<proteinExistence type="inferred from homology"/>
<protein>
    <submittedName>
        <fullName evidence="6">Hydrogenase maturation protease</fullName>
    </submittedName>
</protein>
<keyword evidence="3" id="KW-0064">Aspartyl protease</keyword>
<dbReference type="PANTHER" id="PTHR30302:SF1">
    <property type="entry name" value="HYDROGENASE 2 MATURATION PROTEASE"/>
    <property type="match status" value="1"/>
</dbReference>
<evidence type="ECO:0000256" key="1">
    <source>
        <dbReference type="ARBA" id="ARBA00006814"/>
    </source>
</evidence>
<reference evidence="6 7" key="1">
    <citation type="submission" date="2018-06" db="EMBL/GenBank/DDBJ databases">
        <title>Actinomadura craniellae sp. nov. isolated from marine sponge Craniella sp.</title>
        <authorList>
            <person name="Li L."/>
            <person name="Xu Q.H."/>
            <person name="Lin H.W."/>
            <person name="Lu Y.H."/>
        </authorList>
    </citation>
    <scope>NUCLEOTIDE SEQUENCE [LARGE SCALE GENOMIC DNA]</scope>
    <source>
        <strain evidence="6 7">LHW63021</strain>
    </source>
</reference>
<feature type="compositionally biased region" description="Basic and acidic residues" evidence="5">
    <location>
        <begin position="180"/>
        <end position="191"/>
    </location>
</feature>
<evidence type="ECO:0000313" key="7">
    <source>
        <dbReference type="Proteomes" id="UP000251891"/>
    </source>
</evidence>
<dbReference type="AlphaFoldDB" id="A0A365HAG1"/>
<dbReference type="Proteomes" id="UP000251891">
    <property type="component" value="Unassembled WGS sequence"/>
</dbReference>
<dbReference type="EMBL" id="QLYX01000003">
    <property type="protein sequence ID" value="RAY16002.1"/>
    <property type="molecule type" value="Genomic_DNA"/>
</dbReference>
<keyword evidence="7" id="KW-1185">Reference proteome</keyword>
<dbReference type="GO" id="GO:0008047">
    <property type="term" value="F:enzyme activator activity"/>
    <property type="evidence" value="ECO:0007669"/>
    <property type="project" value="InterPro"/>
</dbReference>
<keyword evidence="4" id="KW-0378">Hydrolase</keyword>
<dbReference type="InterPro" id="IPR023430">
    <property type="entry name" value="Pept_HybD-like_dom_sf"/>
</dbReference>
<evidence type="ECO:0000256" key="5">
    <source>
        <dbReference type="SAM" id="MobiDB-lite"/>
    </source>
</evidence>
<dbReference type="GO" id="GO:0016485">
    <property type="term" value="P:protein processing"/>
    <property type="evidence" value="ECO:0007669"/>
    <property type="project" value="TreeGrafter"/>
</dbReference>
<organism evidence="6 7">
    <name type="scientific">Actinomadura craniellae</name>
    <dbReference type="NCBI Taxonomy" id="2231787"/>
    <lineage>
        <taxon>Bacteria</taxon>
        <taxon>Bacillati</taxon>
        <taxon>Actinomycetota</taxon>
        <taxon>Actinomycetes</taxon>
        <taxon>Streptosporangiales</taxon>
        <taxon>Thermomonosporaceae</taxon>
        <taxon>Actinomadura</taxon>
    </lineage>
</organism>
<evidence type="ECO:0000256" key="2">
    <source>
        <dbReference type="ARBA" id="ARBA00022670"/>
    </source>
</evidence>
<feature type="region of interest" description="Disordered" evidence="5">
    <location>
        <begin position="180"/>
        <end position="222"/>
    </location>
</feature>
<evidence type="ECO:0000256" key="4">
    <source>
        <dbReference type="ARBA" id="ARBA00022801"/>
    </source>
</evidence>
<accession>A0A365HAG1</accession>
<dbReference type="Pfam" id="PF01750">
    <property type="entry name" value="HycI"/>
    <property type="match status" value="1"/>
</dbReference>
<comment type="similarity">
    <text evidence="1">Belongs to the peptidase A31 family.</text>
</comment>
<dbReference type="SUPFAM" id="SSF53163">
    <property type="entry name" value="HybD-like"/>
    <property type="match status" value="1"/>
</dbReference>